<dbReference type="PANTHER" id="PTHR11017">
    <property type="entry name" value="LEUCINE-RICH REPEAT-CONTAINING PROTEIN"/>
    <property type="match status" value="1"/>
</dbReference>
<evidence type="ECO:0000256" key="6">
    <source>
        <dbReference type="ARBA" id="ARBA00023027"/>
    </source>
</evidence>
<keyword evidence="2" id="KW-0433">Leucine-rich repeat</keyword>
<dbReference type="SUPFAM" id="SSF52200">
    <property type="entry name" value="Toll/Interleukin receptor TIR domain"/>
    <property type="match status" value="1"/>
</dbReference>
<keyword evidence="10" id="KW-1185">Reference proteome</keyword>
<dbReference type="Gene3D" id="3.40.50.10140">
    <property type="entry name" value="Toll/interleukin-1 receptor homology (TIR) domain"/>
    <property type="match status" value="1"/>
</dbReference>
<dbReference type="InterPro" id="IPR032675">
    <property type="entry name" value="LRR_dom_sf"/>
</dbReference>
<evidence type="ECO:0000256" key="5">
    <source>
        <dbReference type="ARBA" id="ARBA00022821"/>
    </source>
</evidence>
<dbReference type="Proteomes" id="UP001459277">
    <property type="component" value="Unassembled WGS sequence"/>
</dbReference>
<dbReference type="GO" id="GO:0006952">
    <property type="term" value="P:defense response"/>
    <property type="evidence" value="ECO:0007669"/>
    <property type="project" value="InterPro"/>
</dbReference>
<dbReference type="Pfam" id="PF00931">
    <property type="entry name" value="NB-ARC"/>
    <property type="match status" value="1"/>
</dbReference>
<dbReference type="GO" id="GO:0043531">
    <property type="term" value="F:ADP binding"/>
    <property type="evidence" value="ECO:0007669"/>
    <property type="project" value="InterPro"/>
</dbReference>
<dbReference type="SMART" id="SM00369">
    <property type="entry name" value="LRR_TYP"/>
    <property type="match status" value="3"/>
</dbReference>
<dbReference type="InterPro" id="IPR045344">
    <property type="entry name" value="C-JID"/>
</dbReference>
<dbReference type="Pfam" id="PF01582">
    <property type="entry name" value="TIR"/>
    <property type="match status" value="1"/>
</dbReference>
<evidence type="ECO:0000313" key="10">
    <source>
        <dbReference type="Proteomes" id="UP001459277"/>
    </source>
</evidence>
<dbReference type="SMART" id="SM00255">
    <property type="entry name" value="TIR"/>
    <property type="match status" value="1"/>
</dbReference>
<dbReference type="InterPro" id="IPR058546">
    <property type="entry name" value="RPS4B/Roq1-like_LRR"/>
</dbReference>
<comment type="caution">
    <text evidence="9">The sequence shown here is derived from an EMBL/GenBank/DDBJ whole genome shotgun (WGS) entry which is preliminary data.</text>
</comment>
<dbReference type="InterPro" id="IPR000157">
    <property type="entry name" value="TIR_dom"/>
</dbReference>
<gene>
    <name evidence="9" type="ORF">SO802_004399</name>
</gene>
<proteinExistence type="predicted"/>
<dbReference type="SUPFAM" id="SSF52058">
    <property type="entry name" value="L domain-like"/>
    <property type="match status" value="1"/>
</dbReference>
<dbReference type="InterPro" id="IPR027417">
    <property type="entry name" value="P-loop_NTPase"/>
</dbReference>
<name>A0AAW2E6Q1_9ROSI</name>
<keyword evidence="5" id="KW-0611">Plant defense</keyword>
<evidence type="ECO:0000256" key="4">
    <source>
        <dbReference type="ARBA" id="ARBA00022801"/>
    </source>
</evidence>
<accession>A0AAW2E6Q1</accession>
<dbReference type="InterPro" id="IPR001611">
    <property type="entry name" value="Leu-rich_rpt"/>
</dbReference>
<feature type="non-terminal residue" evidence="9">
    <location>
        <position position="1"/>
    </location>
</feature>
<dbReference type="FunFam" id="3.40.50.10140:FF:000007">
    <property type="entry name" value="Disease resistance protein (TIR-NBS-LRR class)"/>
    <property type="match status" value="1"/>
</dbReference>
<evidence type="ECO:0000256" key="3">
    <source>
        <dbReference type="ARBA" id="ARBA00022737"/>
    </source>
</evidence>
<dbReference type="SUPFAM" id="SSF52540">
    <property type="entry name" value="P-loop containing nucleoside triphosphate hydrolases"/>
    <property type="match status" value="1"/>
</dbReference>
<dbReference type="InterPro" id="IPR003591">
    <property type="entry name" value="Leu-rich_rpt_typical-subtyp"/>
</dbReference>
<dbReference type="GO" id="GO:0007165">
    <property type="term" value="P:signal transduction"/>
    <property type="evidence" value="ECO:0007669"/>
    <property type="project" value="InterPro"/>
</dbReference>
<sequence>ASLGVSHTFPSLVGSFFFEGSGLTVALGELLPILSQSHSWFGTRMSEVRSSELDTGLSYSGDLVEGDTADSTHREVRAFHALGEMCGLDGDTLARFRDRFQFPNRVRVCLPREDERACHFLPGEVCFYEAAFLSGLRFLVHPFIMEFLGRFGIAPGKLMPNSWRIMVSCMGIWLAAIDGDTIKVDELVYLYRLKESKEYGYYELVPWERRTRIVRDLPSSFSTGSPGSSLCPGMIGRPHLVETRPKHKDTRKNKKVLISDIQSHCFKRSRLELYNNPRYNSPNPIFSMAYMHSEKGPFSSSSSPSSSSSTSQMKYDIFLSFRGEDTRNSFTGHLYNALEQKGIFTFLDNEKLDKGKSISPELLKAIKNSRFAIVILSKNYASSTWCLDELEKIIGCINDTKMEVFPVFYDVDPSDVRKQRGTFAKAFVEHEKENIKKVQTWRDALKKVANLSGWHLGDRSEAEVIQDIVKVTFDKLRHTNTFLVDTKKLVGINFRVEQLKSRLAIGSKDVRIVGIWGIGGIGKTTLAGVVYNMISDQFEACGFIADVRVNNEKHGLPWLQKELLKNLLICKDIDVKDVNDIDLMLKNRLRHKKILLVLDDVNQSKQLDKLVGSPDWFGLGSRVIITTRDKHLLETHEANEINEVEALNNDEALQLFSLKAFKRDRPFVEYVELSQAFVHYAKGLPLALETLGSLLFNRSIDEWKSKLDSLKEFPEKKILDVLKISFDGLQALEKDIFLNIACFFNHMYEEDVIEILDCLQLYPTYHLRVLTNKSLTKLDNKKLWMHDLLQEMGRDIARQECFKDPGKRSRLWLYKDIDAVLKENTGTKAVESIVLELFELKKVYWDDEAFSKMKYLKLLQIHGAQLMHDPKHLPNSLRVLDWSEYPSKSLPLSFQSNELVKLCLNYSNIERLWKGTKSFGSLKFIKLNGSQKLIETPNFTEIPVLEKLDLEDCISLCQIHPSIDVHKKLTLLNLKGCKNLRSLSNKFAMESLKILILSGCSKLKRIPKFEVNMKQVLKLYLDGTSITKLPTSIGNLTGLASLSIKDCKNLMSLPITFRNMKSIKDVDFSGCPQLEHLWTVESVEEFDRSETSIRPMFSSIALFKTLKKLPFGRFKPRSPYPMGLLSTYLSCWTSLVKLNLSNCNLRVISDDIGCLSSLKEMYLSGNSFVCLPDSIGQLSNLTWMDLDNCTSLRSLPNLPINIDYVRGFGCTSLEIVPNLLKPNSSCEPRIYFTDCPKLAENQTYIDIFLARIKKHHQGLSFEERYDTLHFEKRYDIIFPGSEIPKWFIHQSTGNKVNIKEPSHLCSEWLGISVCAVFGSRPPHQIHHSNFVYCVLIADGKCIFPWPDTSNIVVLSDHVWLLYLLPQYYSNHLKEFLWKSDANGFSQIEIIFQTLHSSFEVKKSGLRMVYKKDIEDLHQTMAQSSNNSIIPYEGLDVLHHNFYNSAVVVEGNKGKHTYVNYDGAGPSGEGSSNDIPHPKRIEMLAELMDLGNSDCEEPSEYKECGEELRNWEESSESDRDGKSNCFLFIIFARFIKGYWTCLREEIARWLGDKKISAIEG</sequence>
<evidence type="ECO:0000256" key="2">
    <source>
        <dbReference type="ARBA" id="ARBA00022614"/>
    </source>
</evidence>
<organism evidence="9 10">
    <name type="scientific">Lithocarpus litseifolius</name>
    <dbReference type="NCBI Taxonomy" id="425828"/>
    <lineage>
        <taxon>Eukaryota</taxon>
        <taxon>Viridiplantae</taxon>
        <taxon>Streptophyta</taxon>
        <taxon>Embryophyta</taxon>
        <taxon>Tracheophyta</taxon>
        <taxon>Spermatophyta</taxon>
        <taxon>Magnoliopsida</taxon>
        <taxon>eudicotyledons</taxon>
        <taxon>Gunneridae</taxon>
        <taxon>Pentapetalae</taxon>
        <taxon>rosids</taxon>
        <taxon>fabids</taxon>
        <taxon>Fagales</taxon>
        <taxon>Fagaceae</taxon>
        <taxon>Lithocarpus</taxon>
    </lineage>
</organism>
<dbReference type="PANTHER" id="PTHR11017:SF527">
    <property type="entry name" value="TMV RESISTANCE PROTEIN N-LIKE"/>
    <property type="match status" value="1"/>
</dbReference>
<dbReference type="EC" id="3.2.2.6" evidence="1"/>
<reference evidence="9 10" key="1">
    <citation type="submission" date="2024-01" db="EMBL/GenBank/DDBJ databases">
        <title>A telomere-to-telomere, gap-free genome of sweet tea (Lithocarpus litseifolius).</title>
        <authorList>
            <person name="Zhou J."/>
        </authorList>
    </citation>
    <scope>NUCLEOTIDE SEQUENCE [LARGE SCALE GENOMIC DNA]</scope>
    <source>
        <strain evidence="9">Zhou-2022a</strain>
        <tissue evidence="9">Leaf</tissue>
    </source>
</reference>
<keyword evidence="4" id="KW-0378">Hydrolase</keyword>
<dbReference type="EMBL" id="JAZDWU010000001">
    <property type="protein sequence ID" value="KAL0017330.1"/>
    <property type="molecule type" value="Genomic_DNA"/>
</dbReference>
<keyword evidence="3" id="KW-0677">Repeat</keyword>
<comment type="catalytic activity">
    <reaction evidence="7">
        <text>NAD(+) + H2O = ADP-D-ribose + nicotinamide + H(+)</text>
        <dbReference type="Rhea" id="RHEA:16301"/>
        <dbReference type="ChEBI" id="CHEBI:15377"/>
        <dbReference type="ChEBI" id="CHEBI:15378"/>
        <dbReference type="ChEBI" id="CHEBI:17154"/>
        <dbReference type="ChEBI" id="CHEBI:57540"/>
        <dbReference type="ChEBI" id="CHEBI:57967"/>
        <dbReference type="EC" id="3.2.2.6"/>
    </reaction>
    <physiologicalReaction direction="left-to-right" evidence="7">
        <dbReference type="Rhea" id="RHEA:16302"/>
    </physiologicalReaction>
</comment>
<dbReference type="Gene3D" id="1.10.8.430">
    <property type="entry name" value="Helical domain of apoptotic protease-activating factors"/>
    <property type="match status" value="1"/>
</dbReference>
<dbReference type="PROSITE" id="PS50104">
    <property type="entry name" value="TIR"/>
    <property type="match status" value="1"/>
</dbReference>
<evidence type="ECO:0000256" key="1">
    <source>
        <dbReference type="ARBA" id="ARBA00011982"/>
    </source>
</evidence>
<evidence type="ECO:0000259" key="8">
    <source>
        <dbReference type="PROSITE" id="PS50104"/>
    </source>
</evidence>
<dbReference type="InterPro" id="IPR002182">
    <property type="entry name" value="NB-ARC"/>
</dbReference>
<dbReference type="Pfam" id="PF23282">
    <property type="entry name" value="WHD_ROQ1"/>
    <property type="match status" value="1"/>
</dbReference>
<keyword evidence="6" id="KW-0520">NAD</keyword>
<dbReference type="GO" id="GO:0061809">
    <property type="term" value="F:NAD+ nucleosidase activity, cyclic ADP-ribose generating"/>
    <property type="evidence" value="ECO:0007669"/>
    <property type="project" value="UniProtKB-EC"/>
</dbReference>
<dbReference type="Pfam" id="PF20160">
    <property type="entry name" value="C-JID"/>
    <property type="match status" value="1"/>
</dbReference>
<evidence type="ECO:0000313" key="9">
    <source>
        <dbReference type="EMBL" id="KAL0017330.1"/>
    </source>
</evidence>
<dbReference type="Pfam" id="PF23286">
    <property type="entry name" value="LRR_13"/>
    <property type="match status" value="1"/>
</dbReference>
<dbReference type="InterPro" id="IPR058192">
    <property type="entry name" value="WHD_ROQ1-like"/>
</dbReference>
<evidence type="ECO:0000256" key="7">
    <source>
        <dbReference type="ARBA" id="ARBA00047304"/>
    </source>
</evidence>
<dbReference type="InterPro" id="IPR042197">
    <property type="entry name" value="Apaf_helical"/>
</dbReference>
<feature type="domain" description="TIR" evidence="8">
    <location>
        <begin position="313"/>
        <end position="476"/>
    </location>
</feature>
<dbReference type="InterPro" id="IPR035897">
    <property type="entry name" value="Toll_tir_struct_dom_sf"/>
</dbReference>
<dbReference type="PRINTS" id="PR00364">
    <property type="entry name" value="DISEASERSIST"/>
</dbReference>
<protein>
    <recommendedName>
        <fullName evidence="1">ADP-ribosyl cyclase/cyclic ADP-ribose hydrolase</fullName>
        <ecNumber evidence="1">3.2.2.6</ecNumber>
    </recommendedName>
</protein>
<dbReference type="Gene3D" id="3.80.10.10">
    <property type="entry name" value="Ribonuclease Inhibitor"/>
    <property type="match status" value="2"/>
</dbReference>
<dbReference type="Pfam" id="PF13855">
    <property type="entry name" value="LRR_8"/>
    <property type="match status" value="1"/>
</dbReference>
<dbReference type="InterPro" id="IPR044974">
    <property type="entry name" value="Disease_R_plants"/>
</dbReference>
<dbReference type="Gene3D" id="3.40.50.300">
    <property type="entry name" value="P-loop containing nucleotide triphosphate hydrolases"/>
    <property type="match status" value="1"/>
</dbReference>